<organism evidence="1 2">
    <name type="scientific">Brassica napus</name>
    <name type="common">Rape</name>
    <dbReference type="NCBI Taxonomy" id="3708"/>
    <lineage>
        <taxon>Eukaryota</taxon>
        <taxon>Viridiplantae</taxon>
        <taxon>Streptophyta</taxon>
        <taxon>Embryophyta</taxon>
        <taxon>Tracheophyta</taxon>
        <taxon>Spermatophyta</taxon>
        <taxon>Magnoliopsida</taxon>
        <taxon>eudicotyledons</taxon>
        <taxon>Gunneridae</taxon>
        <taxon>Pentapetalae</taxon>
        <taxon>rosids</taxon>
        <taxon>malvids</taxon>
        <taxon>Brassicales</taxon>
        <taxon>Brassicaceae</taxon>
        <taxon>Brassiceae</taxon>
        <taxon>Brassica</taxon>
    </lineage>
</organism>
<keyword evidence="2" id="KW-1185">Reference proteome</keyword>
<reference evidence="1 2" key="1">
    <citation type="journal article" date="2014" name="Science">
        <title>Plant genetics. Early allopolyploid evolution in the post-Neolithic Brassica napus oilseed genome.</title>
        <authorList>
            <person name="Chalhoub B."/>
            <person name="Denoeud F."/>
            <person name="Liu S."/>
            <person name="Parkin I.A."/>
            <person name="Tang H."/>
            <person name="Wang X."/>
            <person name="Chiquet J."/>
            <person name="Belcram H."/>
            <person name="Tong C."/>
            <person name="Samans B."/>
            <person name="Correa M."/>
            <person name="Da Silva C."/>
            <person name="Just J."/>
            <person name="Falentin C."/>
            <person name="Koh C.S."/>
            <person name="Le Clainche I."/>
            <person name="Bernard M."/>
            <person name="Bento P."/>
            <person name="Noel B."/>
            <person name="Labadie K."/>
            <person name="Alberti A."/>
            <person name="Charles M."/>
            <person name="Arnaud D."/>
            <person name="Guo H."/>
            <person name="Daviaud C."/>
            <person name="Alamery S."/>
            <person name="Jabbari K."/>
            <person name="Zhao M."/>
            <person name="Edger P.P."/>
            <person name="Chelaifa H."/>
            <person name="Tack D."/>
            <person name="Lassalle G."/>
            <person name="Mestiri I."/>
            <person name="Schnel N."/>
            <person name="Le Paslier M.C."/>
            <person name="Fan G."/>
            <person name="Renault V."/>
            <person name="Bayer P.E."/>
            <person name="Golicz A.A."/>
            <person name="Manoli S."/>
            <person name="Lee T.H."/>
            <person name="Thi V.H."/>
            <person name="Chalabi S."/>
            <person name="Hu Q."/>
            <person name="Fan C."/>
            <person name="Tollenaere R."/>
            <person name="Lu Y."/>
            <person name="Battail C."/>
            <person name="Shen J."/>
            <person name="Sidebottom C.H."/>
            <person name="Wang X."/>
            <person name="Canaguier A."/>
            <person name="Chauveau A."/>
            <person name="Berard A."/>
            <person name="Deniot G."/>
            <person name="Guan M."/>
            <person name="Liu Z."/>
            <person name="Sun F."/>
            <person name="Lim Y.P."/>
            <person name="Lyons E."/>
            <person name="Town C.D."/>
            <person name="Bancroft I."/>
            <person name="Wang X."/>
            <person name="Meng J."/>
            <person name="Ma J."/>
            <person name="Pires J.C."/>
            <person name="King G.J."/>
            <person name="Brunel D."/>
            <person name="Delourme R."/>
            <person name="Renard M."/>
            <person name="Aury J.M."/>
            <person name="Adams K.L."/>
            <person name="Batley J."/>
            <person name="Snowdon R.J."/>
            <person name="Tost J."/>
            <person name="Edwards D."/>
            <person name="Zhou Y."/>
            <person name="Hua W."/>
            <person name="Sharpe A.G."/>
            <person name="Paterson A.H."/>
            <person name="Guan C."/>
            <person name="Wincker P."/>
        </authorList>
    </citation>
    <scope>NUCLEOTIDE SEQUENCE [LARGE SCALE GENOMIC DNA]</scope>
    <source>
        <strain evidence="2">cv. Darmor-bzh</strain>
    </source>
</reference>
<evidence type="ECO:0000313" key="1">
    <source>
        <dbReference type="EMBL" id="CDY53491.1"/>
    </source>
</evidence>
<proteinExistence type="predicted"/>
<protein>
    <submittedName>
        <fullName evidence="1">BnaC04g02650D protein</fullName>
    </submittedName>
</protein>
<dbReference type="EMBL" id="LK033208">
    <property type="protein sequence ID" value="CDY53491.1"/>
    <property type="molecule type" value="Genomic_DNA"/>
</dbReference>
<dbReference type="Proteomes" id="UP000028999">
    <property type="component" value="Unassembled WGS sequence"/>
</dbReference>
<dbReference type="Gramene" id="CDY53491">
    <property type="protein sequence ID" value="CDY53491"/>
    <property type="gene ID" value="GSBRNA2T00010821001"/>
</dbReference>
<name>A0A078IUI3_BRANA</name>
<dbReference type="AlphaFoldDB" id="A0A078IUI3"/>
<dbReference type="PaxDb" id="3708-A0A078IUI3"/>
<sequence>MSWRRKKIQKVNEPQRLFLENGSILLEELIKCCNEQSCRKR</sequence>
<gene>
    <name evidence="1" type="primary">BnaC04g02650D</name>
    <name evidence="1" type="ORF">GSBRNA2T00010821001</name>
</gene>
<evidence type="ECO:0000313" key="2">
    <source>
        <dbReference type="Proteomes" id="UP000028999"/>
    </source>
</evidence>
<accession>A0A078IUI3</accession>